<comment type="caution">
    <text evidence="2">The sequence shown here is derived from an EMBL/GenBank/DDBJ whole genome shotgun (WGS) entry which is preliminary data.</text>
</comment>
<dbReference type="EMBL" id="JBAHYK010000040">
    <property type="protein sequence ID" value="KAL0580071.1"/>
    <property type="molecule type" value="Genomic_DNA"/>
</dbReference>
<feature type="compositionally biased region" description="Polar residues" evidence="1">
    <location>
        <begin position="417"/>
        <end position="430"/>
    </location>
</feature>
<feature type="compositionally biased region" description="Basic and acidic residues" evidence="1">
    <location>
        <begin position="783"/>
        <end position="796"/>
    </location>
</feature>
<feature type="compositionally biased region" description="Basic and acidic residues" evidence="1">
    <location>
        <begin position="404"/>
        <end position="414"/>
    </location>
</feature>
<protein>
    <submittedName>
        <fullName evidence="2">Uncharacterized protein</fullName>
    </submittedName>
</protein>
<evidence type="ECO:0000313" key="2">
    <source>
        <dbReference type="EMBL" id="KAL0580071.1"/>
    </source>
</evidence>
<feature type="compositionally biased region" description="Basic and acidic residues" evidence="1">
    <location>
        <begin position="153"/>
        <end position="168"/>
    </location>
</feature>
<feature type="compositionally biased region" description="Polar residues" evidence="1">
    <location>
        <begin position="210"/>
        <end position="227"/>
    </location>
</feature>
<feature type="region of interest" description="Disordered" evidence="1">
    <location>
        <begin position="1"/>
        <end position="22"/>
    </location>
</feature>
<feature type="compositionally biased region" description="Basic residues" evidence="1">
    <location>
        <begin position="261"/>
        <end position="272"/>
    </location>
</feature>
<feature type="compositionally biased region" description="Polar residues" evidence="1">
    <location>
        <begin position="356"/>
        <end position="367"/>
    </location>
</feature>
<feature type="region of interest" description="Disordered" evidence="1">
    <location>
        <begin position="149"/>
        <end position="185"/>
    </location>
</feature>
<feature type="region of interest" description="Disordered" evidence="1">
    <location>
        <begin position="745"/>
        <end position="876"/>
    </location>
</feature>
<feature type="compositionally biased region" description="Basic and acidic residues" evidence="1">
    <location>
        <begin position="830"/>
        <end position="852"/>
    </location>
</feature>
<feature type="region of interest" description="Disordered" evidence="1">
    <location>
        <begin position="46"/>
        <end position="69"/>
    </location>
</feature>
<feature type="region of interest" description="Disordered" evidence="1">
    <location>
        <begin position="210"/>
        <end position="430"/>
    </location>
</feature>
<sequence length="1015" mass="109984">MGNLRLQNELPRHQDAGVDKVLQQDDEQLYEEDYVRTESYFASEPQKCANQPATQPVGIHTTASSTRSTVKRLRIDSDDSIVSEDGRNASAGSMDLSLPLSDSIIPETFDTSGELGRNDSAHLATGSSSYKVASSPTITNLSDALSRISLQEPRSKDKDLDLKKRDGESENTSQFRGPRGISAARTPAGTIDMVGSAVAQATQHNTTALEGPNATETHTEAQNSHPQATLEKPDSRRSQNCHRHRSSRDGNPIVDSQPPRSHSRRRRKRRSGRNSAVASDVEDGGIAESSVDKKKVRRRGQSPLPASHALRSGTAPSTLPISDRGLSSSRWAPRTDRPSPPGDAVSSKSDLRTRSRTSSGMQLSNNMEEPGSSLCTVELKQDPPLSSDLFTGNRAALDSSPDSGVRDVDPRSERPSALQSSGTRATESLSGLTLSSINPVLHSRAASGNIARPPAGIELQPIPPASNVDLPPSQRAIHALPPQRSGPLQGHFQFHLREGVQIPPPNAYPFDDEQIRSSSATGPLRVPAVPVGQVPPGAGQLSSFPEPRDNHHYTLRGLQYPPHTDPLIEYWRRVYEACGDLRHTGPIPRSDASGAPAMDYSRTEMRPIDTNGTRDPELAFQSSAPRHLRSDTHEIYHEGISHQSWNDHDMADNEGWFMLPQRRAVRMERPPDLSGLPMQQMQARRIRPVNSMPLLNQQLSANSTDADRRLVVPVHQGNVYPVRNDLQGSLSPWEQHLRIPIHTTSEEGFHNNPPPPQMMNIPQESASRAVPSVPATVGSPQIPEKDFNSKIHDSRARPRRLSVARRSAKEEPVQDHQTSPADIIAGAPPGKDETRSKDDHDRDAATSEERSQKKPFPSAFNVPAPQLKSKDALSWRTARNVSAPVALNAKRSMPALKYVPPPARSLVKNSQAGVPLTAPEVPDAPSGATSSQTGVSVTPLGGACPRVNSPPPSHPRSADAGQEPGQPQAKENGPVRARARARSGTVSAGPLKSTAITVSQDPVPKASTRSSRVKR</sequence>
<organism evidence="2 3">
    <name type="scientific">Marasmius crinis-equi</name>
    <dbReference type="NCBI Taxonomy" id="585013"/>
    <lineage>
        <taxon>Eukaryota</taxon>
        <taxon>Fungi</taxon>
        <taxon>Dikarya</taxon>
        <taxon>Basidiomycota</taxon>
        <taxon>Agaricomycotina</taxon>
        <taxon>Agaricomycetes</taxon>
        <taxon>Agaricomycetidae</taxon>
        <taxon>Agaricales</taxon>
        <taxon>Marasmiineae</taxon>
        <taxon>Marasmiaceae</taxon>
        <taxon>Marasmius</taxon>
    </lineage>
</organism>
<evidence type="ECO:0000313" key="3">
    <source>
        <dbReference type="Proteomes" id="UP001465976"/>
    </source>
</evidence>
<feature type="region of interest" description="Disordered" evidence="1">
    <location>
        <begin position="586"/>
        <end position="630"/>
    </location>
</feature>
<name>A0ABR3FX09_9AGAR</name>
<feature type="compositionally biased region" description="Basic and acidic residues" evidence="1">
    <location>
        <begin position="601"/>
        <end position="617"/>
    </location>
</feature>
<accession>A0ABR3FX09</accession>
<dbReference type="Proteomes" id="UP001465976">
    <property type="component" value="Unassembled WGS sequence"/>
</dbReference>
<evidence type="ECO:0000256" key="1">
    <source>
        <dbReference type="SAM" id="MobiDB-lite"/>
    </source>
</evidence>
<feature type="compositionally biased region" description="Polar residues" evidence="1">
    <location>
        <begin position="927"/>
        <end position="936"/>
    </location>
</feature>
<gene>
    <name evidence="2" type="ORF">V5O48_001930</name>
</gene>
<proteinExistence type="predicted"/>
<reference evidence="2 3" key="1">
    <citation type="submission" date="2024-02" db="EMBL/GenBank/DDBJ databases">
        <title>A draft genome for the cacao thread blight pathogen Marasmius crinis-equi.</title>
        <authorList>
            <person name="Cohen S.P."/>
            <person name="Baruah I.K."/>
            <person name="Amoako-Attah I."/>
            <person name="Bukari Y."/>
            <person name="Meinhardt L.W."/>
            <person name="Bailey B.A."/>
        </authorList>
    </citation>
    <scope>NUCLEOTIDE SEQUENCE [LARGE SCALE GENOMIC DNA]</scope>
    <source>
        <strain evidence="2 3">GH-76</strain>
    </source>
</reference>
<keyword evidence="3" id="KW-1185">Reference proteome</keyword>
<feature type="region of interest" description="Disordered" evidence="1">
    <location>
        <begin position="905"/>
        <end position="1015"/>
    </location>
</feature>
<feature type="compositionally biased region" description="Polar residues" evidence="1">
    <location>
        <begin position="314"/>
        <end position="330"/>
    </location>
</feature>